<keyword evidence="2" id="KW-1185">Reference proteome</keyword>
<dbReference type="AlphaFoldDB" id="A0A9N7U1M8"/>
<gene>
    <name evidence="1" type="ORF">PLEPLA_LOCUS11013</name>
</gene>
<comment type="caution">
    <text evidence="1">The sequence shown here is derived from an EMBL/GenBank/DDBJ whole genome shotgun (WGS) entry which is preliminary data.</text>
</comment>
<dbReference type="EMBL" id="CADEAL010000635">
    <property type="protein sequence ID" value="CAB1423095.1"/>
    <property type="molecule type" value="Genomic_DNA"/>
</dbReference>
<evidence type="ECO:0000313" key="2">
    <source>
        <dbReference type="Proteomes" id="UP001153269"/>
    </source>
</evidence>
<reference evidence="1" key="1">
    <citation type="submission" date="2020-03" db="EMBL/GenBank/DDBJ databases">
        <authorList>
            <person name="Weist P."/>
        </authorList>
    </citation>
    <scope>NUCLEOTIDE SEQUENCE</scope>
</reference>
<dbReference type="Proteomes" id="UP001153269">
    <property type="component" value="Unassembled WGS sequence"/>
</dbReference>
<sequence>MGNSGAHHHLRSVAWALEENLGEGRIEKKGGTVQWGSYTSPPYWFIILECDLSQVPLRGMTFWVTAPLQGLPDISESQKYETDKNPSAEVIPGLLSLDHSLQQPGRAGWVLSGWARTNPDGS</sequence>
<organism evidence="1 2">
    <name type="scientific">Pleuronectes platessa</name>
    <name type="common">European plaice</name>
    <dbReference type="NCBI Taxonomy" id="8262"/>
    <lineage>
        <taxon>Eukaryota</taxon>
        <taxon>Metazoa</taxon>
        <taxon>Chordata</taxon>
        <taxon>Craniata</taxon>
        <taxon>Vertebrata</taxon>
        <taxon>Euteleostomi</taxon>
        <taxon>Actinopterygii</taxon>
        <taxon>Neopterygii</taxon>
        <taxon>Teleostei</taxon>
        <taxon>Neoteleostei</taxon>
        <taxon>Acanthomorphata</taxon>
        <taxon>Carangaria</taxon>
        <taxon>Pleuronectiformes</taxon>
        <taxon>Pleuronectoidei</taxon>
        <taxon>Pleuronectidae</taxon>
        <taxon>Pleuronectes</taxon>
    </lineage>
</organism>
<protein>
    <submittedName>
        <fullName evidence="1">Uncharacterized protein</fullName>
    </submittedName>
</protein>
<evidence type="ECO:0000313" key="1">
    <source>
        <dbReference type="EMBL" id="CAB1423095.1"/>
    </source>
</evidence>
<name>A0A9N7U1M8_PLEPL</name>
<accession>A0A9N7U1M8</accession>
<proteinExistence type="predicted"/>